<evidence type="ECO:0000313" key="2">
    <source>
        <dbReference type="Proteomes" id="UP000440498"/>
    </source>
</evidence>
<proteinExistence type="predicted"/>
<dbReference type="Proteomes" id="UP000440498">
    <property type="component" value="Unassembled WGS sequence"/>
</dbReference>
<dbReference type="AlphaFoldDB" id="A0A6A7N0M6"/>
<reference evidence="1 2" key="1">
    <citation type="submission" date="2019-10" db="EMBL/GenBank/DDBJ databases">
        <title>Two novel species isolated from a subtropical stream in China.</title>
        <authorList>
            <person name="Lu H."/>
        </authorList>
    </citation>
    <scope>NUCLEOTIDE SEQUENCE [LARGE SCALE GENOMIC DNA]</scope>
    <source>
        <strain evidence="1 2">FT29W</strain>
    </source>
</reference>
<name>A0A6A7N0M6_9BURK</name>
<protein>
    <recommendedName>
        <fullName evidence="3">Peptidase A2 domain-containing protein</fullName>
    </recommendedName>
</protein>
<dbReference type="EMBL" id="WHUG01000003">
    <property type="protein sequence ID" value="MQA38567.1"/>
    <property type="molecule type" value="Genomic_DNA"/>
</dbReference>
<comment type="caution">
    <text evidence="1">The sequence shown here is derived from an EMBL/GenBank/DDBJ whole genome shotgun (WGS) entry which is preliminary data.</text>
</comment>
<dbReference type="RefSeq" id="WP_152837916.1">
    <property type="nucleotide sequence ID" value="NZ_WHUG01000003.1"/>
</dbReference>
<sequence>MASASACASGTARIEWIRAEIVPGEGKVNAALFMPVKLNGADCRAQLDTGAPGIVHFHQSFDRSAARPLVVEALGIRHEVDGPPNLEAGEGGCPKGLRISLGNQFFEQGTLTIDLKREQLSFAPGSTLAADAKAVPFFYPQWDVNSSGGGHVVIELGDGQGRKRYAMLDTGAASFGISALTAESWRQLTGKELAAGPGVTSYSVSSWGKALPCYRARSATRFELGQGQALENADVSYCEAPAFKPGQKLAALIGLRNFSNHTITIDYPARRLRFAAVTAE</sequence>
<organism evidence="1 2">
    <name type="scientific">Rugamonas aquatica</name>
    <dbReference type="NCBI Taxonomy" id="2743357"/>
    <lineage>
        <taxon>Bacteria</taxon>
        <taxon>Pseudomonadati</taxon>
        <taxon>Pseudomonadota</taxon>
        <taxon>Betaproteobacteria</taxon>
        <taxon>Burkholderiales</taxon>
        <taxon>Oxalobacteraceae</taxon>
        <taxon>Telluria group</taxon>
        <taxon>Rugamonas</taxon>
    </lineage>
</organism>
<evidence type="ECO:0000313" key="1">
    <source>
        <dbReference type="EMBL" id="MQA38567.1"/>
    </source>
</evidence>
<accession>A0A6A7N0M6</accession>
<evidence type="ECO:0008006" key="3">
    <source>
        <dbReference type="Google" id="ProtNLM"/>
    </source>
</evidence>
<keyword evidence="2" id="KW-1185">Reference proteome</keyword>
<gene>
    <name evidence="1" type="ORF">GEV02_10430</name>
</gene>